<evidence type="ECO:0000259" key="5">
    <source>
        <dbReference type="Pfam" id="PF04841"/>
    </source>
</evidence>
<keyword evidence="3" id="KW-0653">Protein transport</keyword>
<keyword evidence="7" id="KW-1185">Reference proteome</keyword>
<protein>
    <recommendedName>
        <fullName evidence="2 3">Vacuolar protein sorting-associated protein 16 homolog</fullName>
    </recommendedName>
</protein>
<dbReference type="GO" id="GO:0005765">
    <property type="term" value="C:lysosomal membrane"/>
    <property type="evidence" value="ECO:0007669"/>
    <property type="project" value="UniProtKB-SubCell"/>
</dbReference>
<comment type="function">
    <text evidence="3">Plays a role in vesicle-mediated protein trafficking to lysosomal compartments including the endocytic membrane transport and autophagic pathways. Believed to act as a core component of the putative HOPS and CORVET endosomal tethering complexes.</text>
</comment>
<dbReference type="GO" id="GO:0033263">
    <property type="term" value="C:CORVET complex"/>
    <property type="evidence" value="ECO:0007669"/>
    <property type="project" value="UniProtKB-UniRule"/>
</dbReference>
<evidence type="ECO:0000313" key="6">
    <source>
        <dbReference type="EMBL" id="CAG9802623.1"/>
    </source>
</evidence>
<keyword evidence="3" id="KW-0458">Lysosome</keyword>
<accession>A0A9N9RS60</accession>
<dbReference type="Pfam" id="PF04840">
    <property type="entry name" value="Vps16_C"/>
    <property type="match status" value="1"/>
</dbReference>
<dbReference type="InterPro" id="IPR006926">
    <property type="entry name" value="Vps16_N"/>
</dbReference>
<dbReference type="PANTHER" id="PTHR12811:SF0">
    <property type="entry name" value="VACUOLAR PROTEIN SORTING-ASSOCIATED PROTEIN 16 HOMOLOG"/>
    <property type="match status" value="1"/>
</dbReference>
<dbReference type="InterPro" id="IPR006925">
    <property type="entry name" value="Vps16_C"/>
</dbReference>
<sequence>MAFLYNIGDWFNLGHHNAYRKIELYSMDFPDDINLEQMKVYASPFGGPFAVMKDPNLLRKTGSTVKPVIFIFASSGNLISKINWNSGVLLTMGWSDSEELLCIQENGIVLIYGLFGEFQHKFSMGQEATDTQIIDAKIYPSTQGTGIAVMTTQFRIFIANSYKDPKVRLLPEIPKSMLDPSSWAILIEDRKTTCLIAREQELFRVKQDENICSAVIFSIDSDYKAIRFISVSFNARHVALYTNTGFLWMGTSDLRTKYCEFNTGRMELPKQIEWIMDSDDPLKAEALIITYNSFLLIVGTNGESNIYPYNDAAIFLVPEMDGVRVLTNGYHEFIQKVPKSVSNIFGISISEPSSFLFESHRKFVERSHQSDEYLCLIMDKIEVAVEECIKAAGYEFDTETQKSLISAAHFGKGFINAHNPDEYIRTCKILRVLNSIRSDDIGIPLTINQFLHLTPAVLIDRLVFRKHYGLAIQISKHLNLSESRIMEHWAYHKIMYDKNDTEIIQKIAEKFANALNLGLSFCTIAKKAEEIGKTKLAIELLELEPNQSLKVPLLLKLGENRKALIAATQSGDSDLIYMVLMQLKDTTPLSKFQMIIREFPLAQNLYKKYCLLNNVTALKDIYLQEDDFLAQAEMSLDEALDSNVKLDSSLLEISSNYKKAHKELEAELTDDHRKLMKQQKAYEEKYSRLFYGLSLHDTVKELLVIGDIKLAEKVRTEHKMTDKHFWYLRIRILGSNFQWEELEKFSKSKKSPVSYEPFVEVCLKARNVNEAKKYIIKCREDKRILWFNRAGLYEESAKLAFELRDTQSLFHIHNLVSATNDQNLASKIENLIATMSSKK</sequence>
<evidence type="ECO:0000259" key="4">
    <source>
        <dbReference type="Pfam" id="PF04840"/>
    </source>
</evidence>
<dbReference type="InterPro" id="IPR038132">
    <property type="entry name" value="Vps16_C_sf"/>
</dbReference>
<evidence type="ECO:0000256" key="3">
    <source>
        <dbReference type="PIRNR" id="PIRNR007949"/>
    </source>
</evidence>
<dbReference type="GO" id="GO:0042144">
    <property type="term" value="P:vacuole fusion, non-autophagic"/>
    <property type="evidence" value="ECO:0007669"/>
    <property type="project" value="TreeGrafter"/>
</dbReference>
<feature type="domain" description="Vps16 C-terminal" evidence="4">
    <location>
        <begin position="519"/>
        <end position="833"/>
    </location>
</feature>
<comment type="similarity">
    <text evidence="1 3">Belongs to the VPS16 family.</text>
</comment>
<dbReference type="GO" id="GO:0030897">
    <property type="term" value="C:HOPS complex"/>
    <property type="evidence" value="ECO:0007669"/>
    <property type="project" value="UniProtKB-UniRule"/>
</dbReference>
<dbReference type="PANTHER" id="PTHR12811">
    <property type="entry name" value="VACUOLAR PROTEIN SORTING VPS16"/>
    <property type="match status" value="1"/>
</dbReference>
<evidence type="ECO:0000256" key="1">
    <source>
        <dbReference type="ARBA" id="ARBA00009250"/>
    </source>
</evidence>
<name>A0A9N9RS60_9DIPT</name>
<dbReference type="Proteomes" id="UP001153620">
    <property type="component" value="Chromosome 2"/>
</dbReference>
<gene>
    <name evidence="6" type="ORF">CHIRRI_LOCUS5529</name>
</gene>
<dbReference type="GO" id="GO:0003779">
    <property type="term" value="F:actin binding"/>
    <property type="evidence" value="ECO:0007669"/>
    <property type="project" value="TreeGrafter"/>
</dbReference>
<dbReference type="InterPro" id="IPR016534">
    <property type="entry name" value="VPS16"/>
</dbReference>
<evidence type="ECO:0000256" key="2">
    <source>
        <dbReference type="ARBA" id="ARBA00017947"/>
    </source>
</evidence>
<keyword evidence="3" id="KW-0967">Endosome</keyword>
<dbReference type="GO" id="GO:0006886">
    <property type="term" value="P:intracellular protein transport"/>
    <property type="evidence" value="ECO:0007669"/>
    <property type="project" value="InterPro"/>
</dbReference>
<dbReference type="GO" id="GO:0016197">
    <property type="term" value="P:endosomal transport"/>
    <property type="evidence" value="ECO:0007669"/>
    <property type="project" value="TreeGrafter"/>
</dbReference>
<reference evidence="6" key="2">
    <citation type="submission" date="2022-10" db="EMBL/GenBank/DDBJ databases">
        <authorList>
            <consortium name="ENA_rothamsted_submissions"/>
            <consortium name="culmorum"/>
            <person name="King R."/>
        </authorList>
    </citation>
    <scope>NUCLEOTIDE SEQUENCE</scope>
</reference>
<dbReference type="Pfam" id="PF04841">
    <property type="entry name" value="Vps16_N"/>
    <property type="match status" value="1"/>
</dbReference>
<dbReference type="PIRSF" id="PIRSF007949">
    <property type="entry name" value="VPS16"/>
    <property type="match status" value="1"/>
</dbReference>
<feature type="domain" description="Vps16 N-terminal" evidence="5">
    <location>
        <begin position="7"/>
        <end position="425"/>
    </location>
</feature>
<dbReference type="GO" id="GO:0031902">
    <property type="term" value="C:late endosome membrane"/>
    <property type="evidence" value="ECO:0007669"/>
    <property type="project" value="UniProtKB-SubCell"/>
</dbReference>
<organism evidence="6 7">
    <name type="scientific">Chironomus riparius</name>
    <dbReference type="NCBI Taxonomy" id="315576"/>
    <lineage>
        <taxon>Eukaryota</taxon>
        <taxon>Metazoa</taxon>
        <taxon>Ecdysozoa</taxon>
        <taxon>Arthropoda</taxon>
        <taxon>Hexapoda</taxon>
        <taxon>Insecta</taxon>
        <taxon>Pterygota</taxon>
        <taxon>Neoptera</taxon>
        <taxon>Endopterygota</taxon>
        <taxon>Diptera</taxon>
        <taxon>Nematocera</taxon>
        <taxon>Chironomoidea</taxon>
        <taxon>Chironomidae</taxon>
        <taxon>Chironominae</taxon>
        <taxon>Chironomus</taxon>
    </lineage>
</organism>
<dbReference type="Gene3D" id="1.10.150.780">
    <property type="entry name" value="Vps16, C-terminal region"/>
    <property type="match status" value="1"/>
</dbReference>
<comment type="subcellular location">
    <subcellularLocation>
        <location evidence="3">Late endosome membrane</location>
        <topology evidence="3">Peripheral membrane protein</topology>
        <orientation evidence="3">Cytoplasmic side</orientation>
    </subcellularLocation>
    <subcellularLocation>
        <location evidence="3">Lysosome membrane</location>
        <topology evidence="3">Peripheral membrane protein</topology>
        <orientation evidence="3">Cytoplasmic side</orientation>
    </subcellularLocation>
    <text evidence="3">Cytoplasmic, peripheral membrane protein associated with late endosomes/lysosomes.</text>
</comment>
<evidence type="ECO:0000313" key="7">
    <source>
        <dbReference type="Proteomes" id="UP001153620"/>
    </source>
</evidence>
<reference evidence="6" key="1">
    <citation type="submission" date="2022-01" db="EMBL/GenBank/DDBJ databases">
        <authorList>
            <person name="King R."/>
        </authorList>
    </citation>
    <scope>NUCLEOTIDE SEQUENCE</scope>
</reference>
<dbReference type="AlphaFoldDB" id="A0A9N9RS60"/>
<proteinExistence type="inferred from homology"/>
<dbReference type="EMBL" id="OU895878">
    <property type="protein sequence ID" value="CAG9802623.1"/>
    <property type="molecule type" value="Genomic_DNA"/>
</dbReference>
<keyword evidence="3" id="KW-0472">Membrane</keyword>
<keyword evidence="3" id="KW-0813">Transport</keyword>
<dbReference type="OrthoDB" id="1792at2759"/>